<organism evidence="1 2">
    <name type="scientific">Escherichia phage Stx2 II</name>
    <dbReference type="NCBI Taxonomy" id="194949"/>
    <lineage>
        <taxon>Viruses</taxon>
        <taxon>Duplodnaviria</taxon>
        <taxon>Heunggongvirae</taxon>
        <taxon>Uroviricota</taxon>
        <taxon>Caudoviricetes</taxon>
        <taxon>Sepvirinae</taxon>
        <taxon>Traversvirus</taxon>
        <taxon>Traversvirus II</taxon>
    </lineage>
</organism>
<name>Q7Y2U7_9CAUD</name>
<keyword evidence="2" id="KW-1185">Reference proteome</keyword>
<accession>Q7Y2U7</accession>
<dbReference type="GeneID" id="2653383"/>
<dbReference type="KEGG" id="vg:2653383"/>
<evidence type="ECO:0000313" key="1">
    <source>
        <dbReference type="EMBL" id="BAC78016.1"/>
    </source>
</evidence>
<dbReference type="RefSeq" id="NP_859279.1">
    <property type="nucleotide sequence ID" value="NC_004914.3"/>
</dbReference>
<proteinExistence type="predicted"/>
<evidence type="ECO:0000313" key="2">
    <source>
        <dbReference type="Proteomes" id="UP000000983"/>
    </source>
</evidence>
<dbReference type="Proteomes" id="UP000000983">
    <property type="component" value="Segment"/>
</dbReference>
<reference evidence="1 2" key="1">
    <citation type="journal article" date="2003" name="J. Bacteriol.">
        <title>Genome analysis of a novel Shiga toxin 1 (Stx1)-converting phage which is closely related to Stx2-converting phages but not to other Stx1-converting phages.</title>
        <authorList>
            <person name="Sato T."/>
            <person name="Shimizu T."/>
            <person name="Watarai M."/>
            <person name="Kobayashi M."/>
            <person name="Kano S."/>
            <person name="Hamabata T."/>
            <person name="Takeda Y."/>
            <person name="Yamasaki S."/>
        </authorList>
    </citation>
    <scope>NUCLEOTIDE SEQUENCE</scope>
    <source>
        <strain evidence="1">Stx2 phage-II</strain>
    </source>
</reference>
<dbReference type="EMBL" id="AP005154">
    <property type="protein sequence ID" value="BAC78016.1"/>
    <property type="molecule type" value="Genomic_DNA"/>
</dbReference>
<protein>
    <submittedName>
        <fullName evidence="1">Uncharacterized protein</fullName>
    </submittedName>
</protein>
<sequence length="111" mass="11802">MIPSTPAFFDHIARKASPPSLSNLVMRLSTSLSDSLVDESSVLMRVSIPPIVLVVSSLRVPTTSVVLIAASFTACPCAFFISLRSSDTTGDFAASSRIWSMMAFTPICVCA</sequence>